<evidence type="ECO:0000313" key="1">
    <source>
        <dbReference type="EMBL" id="MCH5599139.1"/>
    </source>
</evidence>
<reference evidence="1 2" key="1">
    <citation type="submission" date="2022-02" db="EMBL/GenBank/DDBJ databases">
        <authorList>
            <person name="Min J."/>
        </authorList>
    </citation>
    <scope>NUCLEOTIDE SEQUENCE [LARGE SCALE GENOMIC DNA]</scope>
    <source>
        <strain evidence="1 2">GR10-1</strain>
    </source>
</reference>
<accession>A0ABS9SL86</accession>
<keyword evidence="2" id="KW-1185">Reference proteome</keyword>
<dbReference type="PROSITE" id="PS51257">
    <property type="entry name" value="PROKAR_LIPOPROTEIN"/>
    <property type="match status" value="1"/>
</dbReference>
<name>A0ABS9SL86_9BACT</name>
<protein>
    <submittedName>
        <fullName evidence="1">Uncharacterized protein</fullName>
    </submittedName>
</protein>
<sequence length="78" mass="8715">MNLRSSLYLIHLVLLLAGCATVKKSGSNDAQDLTLSALKFLDEYEIPFDLQFKNTWVGGLSGIDYDPAQNLYFIISDE</sequence>
<comment type="caution">
    <text evidence="1">The sequence shown here is derived from an EMBL/GenBank/DDBJ whole genome shotgun (WGS) entry which is preliminary data.</text>
</comment>
<dbReference type="RefSeq" id="WP_240830816.1">
    <property type="nucleotide sequence ID" value="NZ_JAKWBL010000003.1"/>
</dbReference>
<dbReference type="EMBL" id="JAKWBL010000003">
    <property type="protein sequence ID" value="MCH5599139.1"/>
    <property type="molecule type" value="Genomic_DNA"/>
</dbReference>
<proteinExistence type="predicted"/>
<organism evidence="1 2">
    <name type="scientific">Niabella ginsengisoli</name>
    <dbReference type="NCBI Taxonomy" id="522298"/>
    <lineage>
        <taxon>Bacteria</taxon>
        <taxon>Pseudomonadati</taxon>
        <taxon>Bacteroidota</taxon>
        <taxon>Chitinophagia</taxon>
        <taxon>Chitinophagales</taxon>
        <taxon>Chitinophagaceae</taxon>
        <taxon>Niabella</taxon>
    </lineage>
</organism>
<dbReference type="Proteomes" id="UP001202248">
    <property type="component" value="Unassembled WGS sequence"/>
</dbReference>
<evidence type="ECO:0000313" key="2">
    <source>
        <dbReference type="Proteomes" id="UP001202248"/>
    </source>
</evidence>
<gene>
    <name evidence="1" type="ORF">MKP09_15095</name>
</gene>